<evidence type="ECO:0000256" key="1">
    <source>
        <dbReference type="ARBA" id="ARBA00023015"/>
    </source>
</evidence>
<keyword evidence="6" id="KW-1185">Reference proteome</keyword>
<dbReference type="InterPro" id="IPR009057">
    <property type="entry name" value="Homeodomain-like_sf"/>
</dbReference>
<dbReference type="Proteomes" id="UP000830198">
    <property type="component" value="Chromosome"/>
</dbReference>
<dbReference type="RefSeq" id="WP_247809941.1">
    <property type="nucleotide sequence ID" value="NZ_CP095855.1"/>
</dbReference>
<evidence type="ECO:0000313" key="5">
    <source>
        <dbReference type="EMBL" id="UPK67571.1"/>
    </source>
</evidence>
<keyword evidence="3" id="KW-0804">Transcription</keyword>
<dbReference type="Pfam" id="PF12833">
    <property type="entry name" value="HTH_18"/>
    <property type="match status" value="1"/>
</dbReference>
<proteinExistence type="predicted"/>
<evidence type="ECO:0000313" key="6">
    <source>
        <dbReference type="Proteomes" id="UP000830198"/>
    </source>
</evidence>
<sequence>MATTQTLEEFYQQKFNWLPENLQQDIGHFNVFRLEDSLAGVHGAAPFKYSRRDFYKINLVRGKTLYHYADKSIELDGTALMFFNPHVPYTFEPLSEERTGFFCIFKEGFFTERMRGNINELPMFAPGGKPSYLLNKEQDDHISQIFTKMLDEIGSDYKYKYDLLMNYVTEIVHYALKMTPMDTLYRHPDAKSRITSVFTELLERQFPIESTSQRFTLRSAKDFADQLSVHVNHLNRAIKETTGKTTTEHIAERLVGEAKALLKHTDWNISEISYCLGFEEPAHFNNFFKKQTKVTPSSFRTV</sequence>
<feature type="domain" description="HTH araC/xylS-type" evidence="4">
    <location>
        <begin position="192"/>
        <end position="302"/>
    </location>
</feature>
<reference evidence="5 6" key="1">
    <citation type="submission" date="2022-04" db="EMBL/GenBank/DDBJ databases">
        <title>The arsenic-methylating capacity of Chitinophaga filiformis YT5 during chitin decomposition.</title>
        <authorList>
            <person name="Chen G."/>
            <person name="Liang Y."/>
        </authorList>
    </citation>
    <scope>NUCLEOTIDE SEQUENCE [LARGE SCALE GENOMIC DNA]</scope>
    <source>
        <strain evidence="5 6">YT5</strain>
    </source>
</reference>
<gene>
    <name evidence="5" type="ORF">MYF79_21735</name>
</gene>
<name>A0ABY4HYG8_CHIFI</name>
<dbReference type="PROSITE" id="PS01124">
    <property type="entry name" value="HTH_ARAC_FAMILY_2"/>
    <property type="match status" value="1"/>
</dbReference>
<dbReference type="PANTHER" id="PTHR43280">
    <property type="entry name" value="ARAC-FAMILY TRANSCRIPTIONAL REGULATOR"/>
    <property type="match status" value="1"/>
</dbReference>
<dbReference type="InterPro" id="IPR037923">
    <property type="entry name" value="HTH-like"/>
</dbReference>
<evidence type="ECO:0000259" key="4">
    <source>
        <dbReference type="PROSITE" id="PS01124"/>
    </source>
</evidence>
<keyword evidence="2" id="KW-0238">DNA-binding</keyword>
<keyword evidence="1" id="KW-0805">Transcription regulation</keyword>
<organism evidence="5 6">
    <name type="scientific">Chitinophaga filiformis</name>
    <name type="common">Myxococcus filiformis</name>
    <name type="synonym">Flexibacter filiformis</name>
    <dbReference type="NCBI Taxonomy" id="104663"/>
    <lineage>
        <taxon>Bacteria</taxon>
        <taxon>Pseudomonadati</taxon>
        <taxon>Bacteroidota</taxon>
        <taxon>Chitinophagia</taxon>
        <taxon>Chitinophagales</taxon>
        <taxon>Chitinophagaceae</taxon>
        <taxon>Chitinophaga</taxon>
    </lineage>
</organism>
<accession>A0ABY4HYG8</accession>
<dbReference type="SUPFAM" id="SSF51215">
    <property type="entry name" value="Regulatory protein AraC"/>
    <property type="match status" value="1"/>
</dbReference>
<dbReference type="Gene3D" id="1.10.10.60">
    <property type="entry name" value="Homeodomain-like"/>
    <property type="match status" value="1"/>
</dbReference>
<evidence type="ECO:0000256" key="3">
    <source>
        <dbReference type="ARBA" id="ARBA00023163"/>
    </source>
</evidence>
<dbReference type="SUPFAM" id="SSF46689">
    <property type="entry name" value="Homeodomain-like"/>
    <property type="match status" value="1"/>
</dbReference>
<evidence type="ECO:0000256" key="2">
    <source>
        <dbReference type="ARBA" id="ARBA00023125"/>
    </source>
</evidence>
<protein>
    <submittedName>
        <fullName evidence="5">AraC family transcriptional regulator</fullName>
    </submittedName>
</protein>
<dbReference type="EMBL" id="CP095855">
    <property type="protein sequence ID" value="UPK67571.1"/>
    <property type="molecule type" value="Genomic_DNA"/>
</dbReference>
<dbReference type="PANTHER" id="PTHR43280:SF32">
    <property type="entry name" value="TRANSCRIPTIONAL REGULATORY PROTEIN"/>
    <property type="match status" value="1"/>
</dbReference>
<dbReference type="SMART" id="SM00342">
    <property type="entry name" value="HTH_ARAC"/>
    <property type="match status" value="1"/>
</dbReference>
<dbReference type="InterPro" id="IPR018060">
    <property type="entry name" value="HTH_AraC"/>
</dbReference>